<dbReference type="GeneID" id="6079740"/>
<feature type="transmembrane region" description="Helical" evidence="1">
    <location>
        <begin position="25"/>
        <end position="43"/>
    </location>
</feature>
<dbReference type="InterPro" id="IPR058518">
    <property type="entry name" value="DUF8205"/>
</dbReference>
<dbReference type="STRING" id="486041.B0DJR3"/>
<keyword evidence="4" id="KW-1185">Reference proteome</keyword>
<name>B0DJR3_LACBS</name>
<dbReference type="RefSeq" id="XP_001884127.1">
    <property type="nucleotide sequence ID" value="XM_001884092.1"/>
</dbReference>
<organism evidence="4">
    <name type="scientific">Laccaria bicolor (strain S238N-H82 / ATCC MYA-4686)</name>
    <name type="common">Bicoloured deceiver</name>
    <name type="synonym">Laccaria laccata var. bicolor</name>
    <dbReference type="NCBI Taxonomy" id="486041"/>
    <lineage>
        <taxon>Eukaryota</taxon>
        <taxon>Fungi</taxon>
        <taxon>Dikarya</taxon>
        <taxon>Basidiomycota</taxon>
        <taxon>Agaricomycotina</taxon>
        <taxon>Agaricomycetes</taxon>
        <taxon>Agaricomycetidae</taxon>
        <taxon>Agaricales</taxon>
        <taxon>Agaricineae</taxon>
        <taxon>Hydnangiaceae</taxon>
        <taxon>Laccaria</taxon>
    </lineage>
</organism>
<evidence type="ECO:0000313" key="4">
    <source>
        <dbReference type="Proteomes" id="UP000001194"/>
    </source>
</evidence>
<keyword evidence="1" id="KW-1133">Transmembrane helix</keyword>
<dbReference type="Proteomes" id="UP000001194">
    <property type="component" value="Unassembled WGS sequence"/>
</dbReference>
<dbReference type="AlphaFoldDB" id="B0DJR3"/>
<dbReference type="HOGENOM" id="CLU_729717_0_0_1"/>
<dbReference type="Pfam" id="PF26632">
    <property type="entry name" value="DUF8205"/>
    <property type="match status" value="1"/>
</dbReference>
<gene>
    <name evidence="3" type="ORF">LACBIDRAFT_294882</name>
</gene>
<evidence type="ECO:0000259" key="2">
    <source>
        <dbReference type="Pfam" id="PF26632"/>
    </source>
</evidence>
<accession>B0DJR3</accession>
<dbReference type="EMBL" id="DS547114">
    <property type="protein sequence ID" value="EDR05162.1"/>
    <property type="molecule type" value="Genomic_DNA"/>
</dbReference>
<evidence type="ECO:0000256" key="1">
    <source>
        <dbReference type="SAM" id="Phobius"/>
    </source>
</evidence>
<dbReference type="OrthoDB" id="5231159at2759"/>
<evidence type="ECO:0000313" key="3">
    <source>
        <dbReference type="EMBL" id="EDR05162.1"/>
    </source>
</evidence>
<dbReference type="KEGG" id="lbc:LACBIDRAFT_294882"/>
<protein>
    <submittedName>
        <fullName evidence="3">Predicted protein</fullName>
    </submittedName>
</protein>
<keyword evidence="1" id="KW-0472">Membrane</keyword>
<dbReference type="InParanoid" id="B0DJR3"/>
<proteinExistence type="predicted"/>
<keyword evidence="1" id="KW-0812">Transmembrane</keyword>
<feature type="domain" description="DUF8205" evidence="2">
    <location>
        <begin position="133"/>
        <end position="306"/>
    </location>
</feature>
<reference evidence="3 4" key="1">
    <citation type="journal article" date="2008" name="Nature">
        <title>The genome of Laccaria bicolor provides insights into mycorrhizal symbiosis.</title>
        <authorList>
            <person name="Martin F."/>
            <person name="Aerts A."/>
            <person name="Ahren D."/>
            <person name="Brun A."/>
            <person name="Danchin E.G.J."/>
            <person name="Duchaussoy F."/>
            <person name="Gibon J."/>
            <person name="Kohler A."/>
            <person name="Lindquist E."/>
            <person name="Pereda V."/>
            <person name="Salamov A."/>
            <person name="Shapiro H.J."/>
            <person name="Wuyts J."/>
            <person name="Blaudez D."/>
            <person name="Buee M."/>
            <person name="Brokstein P."/>
            <person name="Canbaeck B."/>
            <person name="Cohen D."/>
            <person name="Courty P.E."/>
            <person name="Coutinho P.M."/>
            <person name="Delaruelle C."/>
            <person name="Detter J.C."/>
            <person name="Deveau A."/>
            <person name="DiFazio S."/>
            <person name="Duplessis S."/>
            <person name="Fraissinet-Tachet L."/>
            <person name="Lucic E."/>
            <person name="Frey-Klett P."/>
            <person name="Fourrey C."/>
            <person name="Feussner I."/>
            <person name="Gay G."/>
            <person name="Grimwood J."/>
            <person name="Hoegger P.J."/>
            <person name="Jain P."/>
            <person name="Kilaru S."/>
            <person name="Labbe J."/>
            <person name="Lin Y.C."/>
            <person name="Legue V."/>
            <person name="Le Tacon F."/>
            <person name="Marmeisse R."/>
            <person name="Melayah D."/>
            <person name="Montanini B."/>
            <person name="Muratet M."/>
            <person name="Nehls U."/>
            <person name="Niculita-Hirzel H."/>
            <person name="Oudot-Le Secq M.P."/>
            <person name="Peter M."/>
            <person name="Quesneville H."/>
            <person name="Rajashekar B."/>
            <person name="Reich M."/>
            <person name="Rouhier N."/>
            <person name="Schmutz J."/>
            <person name="Yin T."/>
            <person name="Chalot M."/>
            <person name="Henrissat B."/>
            <person name="Kuees U."/>
            <person name="Lucas S."/>
            <person name="Van de Peer Y."/>
            <person name="Podila G.K."/>
            <person name="Polle A."/>
            <person name="Pukkila P.J."/>
            <person name="Richardson P.M."/>
            <person name="Rouze P."/>
            <person name="Sanders I.R."/>
            <person name="Stajich J.E."/>
            <person name="Tunlid A."/>
            <person name="Tuskan G."/>
            <person name="Grigoriev I.V."/>
        </authorList>
    </citation>
    <scope>NUCLEOTIDE SEQUENCE [LARGE SCALE GENOMIC DNA]</scope>
    <source>
        <strain evidence="4">S238N-H82 / ATCC MYA-4686</strain>
    </source>
</reference>
<sequence length="379" mass="43137">MVAGEHRWGSQVDSQRMLLRRHTSFRIFLTCVIYWTFLLAAISDLRFDFHLAKWLANAPQNHLQDQSLFGGYIRGEMHGSALERRRQHRYEPHETVAFKYVARTATRCKSVWYCSKEDRKHHKAYCHDVERGITRLINAFLANPVLKGYLQACLALDFDLVKKPAPDTPFMARVDVALEPSDITVFLRLYAGMYGNTEPEEIEGMLQINAVTPSPRNITPHPHRLNLWRETRKELCGEGQASTPVVIVEFISNGAPGAYSSVVPIPPVVLKMVKENKAFEYHSALTGQSSIPMSATACLESVFLHIYQYLYSRGCQKSAAPTHEHEGRRQGDNTGSWTWSRTHDAYRYFEREDGEGTGISPTKKLTHRVIVTGASKKRT</sequence>